<proteinExistence type="predicted"/>
<dbReference type="Proteomes" id="UP000184268">
    <property type="component" value="Unassembled WGS sequence"/>
</dbReference>
<dbReference type="STRING" id="299255.SAMN02745129_1642"/>
<dbReference type="Gene3D" id="3.30.479.10">
    <property type="entry name" value="6-pyruvoyl tetrahydropterin synthase/QueD"/>
    <property type="match status" value="2"/>
</dbReference>
<keyword evidence="2" id="KW-1185">Reference proteome</keyword>
<name>A0A1M5RJF1_9GAMM</name>
<gene>
    <name evidence="1" type="ORF">SAMN02745129_1642</name>
</gene>
<dbReference type="GO" id="GO:0070497">
    <property type="term" value="F:6-carboxytetrahydropterin synthase activity"/>
    <property type="evidence" value="ECO:0007669"/>
    <property type="project" value="UniProtKB-EC"/>
</dbReference>
<dbReference type="UniPathway" id="UPA00391"/>
<dbReference type="SUPFAM" id="SSF55620">
    <property type="entry name" value="Tetrahydrobiopterin biosynthesis enzymes-like"/>
    <property type="match status" value="2"/>
</dbReference>
<dbReference type="InterPro" id="IPR038418">
    <property type="entry name" value="6-PTP_synth/QueD_sf"/>
</dbReference>
<organism evidence="1 2">
    <name type="scientific">Ferrimonas marina</name>
    <dbReference type="NCBI Taxonomy" id="299255"/>
    <lineage>
        <taxon>Bacteria</taxon>
        <taxon>Pseudomonadati</taxon>
        <taxon>Pseudomonadota</taxon>
        <taxon>Gammaproteobacteria</taxon>
        <taxon>Alteromonadales</taxon>
        <taxon>Ferrimonadaceae</taxon>
        <taxon>Ferrimonas</taxon>
    </lineage>
</organism>
<dbReference type="OrthoDB" id="5820615at2"/>
<reference evidence="1 2" key="1">
    <citation type="submission" date="2016-11" db="EMBL/GenBank/DDBJ databases">
        <authorList>
            <person name="Jaros S."/>
            <person name="Januszkiewicz K."/>
            <person name="Wedrychowicz H."/>
        </authorList>
    </citation>
    <scope>NUCLEOTIDE SEQUENCE [LARGE SCALE GENOMIC DNA]</scope>
    <source>
        <strain evidence="1 2">DSM 16917</strain>
    </source>
</reference>
<dbReference type="AlphaFoldDB" id="A0A1M5RJF1"/>
<accession>A0A1M5RJF1</accession>
<protein>
    <submittedName>
        <fullName evidence="1">6-pyruvoyl-tetrahydropterin synthase</fullName>
    </submittedName>
</protein>
<evidence type="ECO:0000313" key="2">
    <source>
        <dbReference type="Proteomes" id="UP000184268"/>
    </source>
</evidence>
<dbReference type="RefSeq" id="WP_067657299.1">
    <property type="nucleotide sequence ID" value="NZ_FQXG01000002.1"/>
</dbReference>
<dbReference type="EMBL" id="FQXG01000002">
    <property type="protein sequence ID" value="SHH26219.1"/>
    <property type="molecule type" value="Genomic_DNA"/>
</dbReference>
<evidence type="ECO:0000313" key="1">
    <source>
        <dbReference type="EMBL" id="SHH26219.1"/>
    </source>
</evidence>
<sequence>MKLFVNDLTVIDSSFVDTTRGIVGESWIVDLQLTGGLNEESMVLDFGVVKKQIKALIDDLADHRLIVPTQAPELALHRDVDATWVSNSATRQGSFFVQGPEQAFCFIEAPRIDEQSVAQYLERMILPQLPSNVKAMSLSLRSEAIDEPYYHYSHGLKKHSGNCQRIAHGHRSRIRIYKDGQLDPQLQALWAERWEDIYLITEEDIVELDTLSEGVQGLPAEDLICASYQSPQGHFEIALPRERSEVMTTDSTVERIAEYIAEQVAQMQPGHAIEVYAYEGVSKGAIAESRV</sequence>